<evidence type="ECO:0000256" key="1">
    <source>
        <dbReference type="SAM" id="MobiDB-lite"/>
    </source>
</evidence>
<dbReference type="AlphaFoldDB" id="A0AAV9CKJ6"/>
<gene>
    <name evidence="2" type="ORF">QJS10_CPB18g00092</name>
</gene>
<sequence>MDQCLSSIEGIINSPRALDIQNVGEAHEIMESIRIQMQNLMREVRPRDLPNEYVPQTDEEQDDDEGDNGEDGGDDEDDGDDGGDERTMVTMKETTRTMEGTMATKGETTRTMEGMMAMMEETMMEGTMATMATMMMTTEVTM</sequence>
<protein>
    <submittedName>
        <fullName evidence="2">Uncharacterized protein</fullName>
    </submittedName>
</protein>
<feature type="region of interest" description="Disordered" evidence="1">
    <location>
        <begin position="44"/>
        <end position="103"/>
    </location>
</feature>
<feature type="compositionally biased region" description="Acidic residues" evidence="1">
    <location>
        <begin position="57"/>
        <end position="83"/>
    </location>
</feature>
<dbReference type="EMBL" id="JAUJYO010000018">
    <property type="protein sequence ID" value="KAK1289345.1"/>
    <property type="molecule type" value="Genomic_DNA"/>
</dbReference>
<name>A0AAV9CKJ6_ACOCL</name>
<proteinExistence type="predicted"/>
<evidence type="ECO:0000313" key="3">
    <source>
        <dbReference type="Proteomes" id="UP001180020"/>
    </source>
</evidence>
<keyword evidence="3" id="KW-1185">Reference proteome</keyword>
<evidence type="ECO:0000313" key="2">
    <source>
        <dbReference type="EMBL" id="KAK1289345.1"/>
    </source>
</evidence>
<organism evidence="2 3">
    <name type="scientific">Acorus calamus</name>
    <name type="common">Sweet flag</name>
    <dbReference type="NCBI Taxonomy" id="4465"/>
    <lineage>
        <taxon>Eukaryota</taxon>
        <taxon>Viridiplantae</taxon>
        <taxon>Streptophyta</taxon>
        <taxon>Embryophyta</taxon>
        <taxon>Tracheophyta</taxon>
        <taxon>Spermatophyta</taxon>
        <taxon>Magnoliopsida</taxon>
        <taxon>Liliopsida</taxon>
        <taxon>Acoraceae</taxon>
        <taxon>Acorus</taxon>
    </lineage>
</organism>
<comment type="caution">
    <text evidence="2">The sequence shown here is derived from an EMBL/GenBank/DDBJ whole genome shotgun (WGS) entry which is preliminary data.</text>
</comment>
<reference evidence="2" key="1">
    <citation type="journal article" date="2023" name="Nat. Commun.">
        <title>Diploid and tetraploid genomes of Acorus and the evolution of monocots.</title>
        <authorList>
            <person name="Ma L."/>
            <person name="Liu K.W."/>
            <person name="Li Z."/>
            <person name="Hsiao Y.Y."/>
            <person name="Qi Y."/>
            <person name="Fu T."/>
            <person name="Tang G.D."/>
            <person name="Zhang D."/>
            <person name="Sun W.H."/>
            <person name="Liu D.K."/>
            <person name="Li Y."/>
            <person name="Chen G.Z."/>
            <person name="Liu X.D."/>
            <person name="Liao X.Y."/>
            <person name="Jiang Y.T."/>
            <person name="Yu X."/>
            <person name="Hao Y."/>
            <person name="Huang J."/>
            <person name="Zhao X.W."/>
            <person name="Ke S."/>
            <person name="Chen Y.Y."/>
            <person name="Wu W.L."/>
            <person name="Hsu J.L."/>
            <person name="Lin Y.F."/>
            <person name="Huang M.D."/>
            <person name="Li C.Y."/>
            <person name="Huang L."/>
            <person name="Wang Z.W."/>
            <person name="Zhao X."/>
            <person name="Zhong W.Y."/>
            <person name="Peng D.H."/>
            <person name="Ahmad S."/>
            <person name="Lan S."/>
            <person name="Zhang J.S."/>
            <person name="Tsai W.C."/>
            <person name="Van de Peer Y."/>
            <person name="Liu Z.J."/>
        </authorList>
    </citation>
    <scope>NUCLEOTIDE SEQUENCE</scope>
    <source>
        <strain evidence="2">CP</strain>
    </source>
</reference>
<reference evidence="2" key="2">
    <citation type="submission" date="2023-06" db="EMBL/GenBank/DDBJ databases">
        <authorList>
            <person name="Ma L."/>
            <person name="Liu K.-W."/>
            <person name="Li Z."/>
            <person name="Hsiao Y.-Y."/>
            <person name="Qi Y."/>
            <person name="Fu T."/>
            <person name="Tang G."/>
            <person name="Zhang D."/>
            <person name="Sun W.-H."/>
            <person name="Liu D.-K."/>
            <person name="Li Y."/>
            <person name="Chen G.-Z."/>
            <person name="Liu X.-D."/>
            <person name="Liao X.-Y."/>
            <person name="Jiang Y.-T."/>
            <person name="Yu X."/>
            <person name="Hao Y."/>
            <person name="Huang J."/>
            <person name="Zhao X.-W."/>
            <person name="Ke S."/>
            <person name="Chen Y.-Y."/>
            <person name="Wu W.-L."/>
            <person name="Hsu J.-L."/>
            <person name="Lin Y.-F."/>
            <person name="Huang M.-D."/>
            <person name="Li C.-Y."/>
            <person name="Huang L."/>
            <person name="Wang Z.-W."/>
            <person name="Zhao X."/>
            <person name="Zhong W.-Y."/>
            <person name="Peng D.-H."/>
            <person name="Ahmad S."/>
            <person name="Lan S."/>
            <person name="Zhang J.-S."/>
            <person name="Tsai W.-C."/>
            <person name="Van De Peer Y."/>
            <person name="Liu Z.-J."/>
        </authorList>
    </citation>
    <scope>NUCLEOTIDE SEQUENCE</scope>
    <source>
        <strain evidence="2">CP</strain>
        <tissue evidence="2">Leaves</tissue>
    </source>
</reference>
<accession>A0AAV9CKJ6</accession>
<dbReference type="Proteomes" id="UP001180020">
    <property type="component" value="Unassembled WGS sequence"/>
</dbReference>